<reference evidence="1" key="1">
    <citation type="submission" date="2021-06" db="EMBL/GenBank/DDBJ databases">
        <title>Parelaphostrongylus tenuis whole genome reference sequence.</title>
        <authorList>
            <person name="Garwood T.J."/>
            <person name="Larsen P.A."/>
            <person name="Fountain-Jones N.M."/>
            <person name="Garbe J.R."/>
            <person name="Macchietto M.G."/>
            <person name="Kania S.A."/>
            <person name="Gerhold R.W."/>
            <person name="Richards J.E."/>
            <person name="Wolf T.M."/>
        </authorList>
    </citation>
    <scope>NUCLEOTIDE SEQUENCE</scope>
    <source>
        <strain evidence="1">MNPRO001-30</strain>
        <tissue evidence="1">Meninges</tissue>
    </source>
</reference>
<evidence type="ECO:0000313" key="1">
    <source>
        <dbReference type="EMBL" id="KAJ1362245.1"/>
    </source>
</evidence>
<proteinExistence type="predicted"/>
<sequence length="61" mass="7094">MSIIEDENSQSENIHRVHSPVLLPDDAYVRDESVENLQRLREENSFTDFNGTIISNTYKII</sequence>
<evidence type="ECO:0000313" key="2">
    <source>
        <dbReference type="Proteomes" id="UP001196413"/>
    </source>
</evidence>
<comment type="caution">
    <text evidence="1">The sequence shown here is derived from an EMBL/GenBank/DDBJ whole genome shotgun (WGS) entry which is preliminary data.</text>
</comment>
<organism evidence="1 2">
    <name type="scientific">Parelaphostrongylus tenuis</name>
    <name type="common">Meningeal worm</name>
    <dbReference type="NCBI Taxonomy" id="148309"/>
    <lineage>
        <taxon>Eukaryota</taxon>
        <taxon>Metazoa</taxon>
        <taxon>Ecdysozoa</taxon>
        <taxon>Nematoda</taxon>
        <taxon>Chromadorea</taxon>
        <taxon>Rhabditida</taxon>
        <taxon>Rhabditina</taxon>
        <taxon>Rhabditomorpha</taxon>
        <taxon>Strongyloidea</taxon>
        <taxon>Metastrongylidae</taxon>
        <taxon>Parelaphostrongylus</taxon>
    </lineage>
</organism>
<gene>
    <name evidence="1" type="ORF">KIN20_021743</name>
</gene>
<name>A0AAD5QUD1_PARTN</name>
<keyword evidence="2" id="KW-1185">Reference proteome</keyword>
<dbReference type="Proteomes" id="UP001196413">
    <property type="component" value="Unassembled WGS sequence"/>
</dbReference>
<protein>
    <submittedName>
        <fullName evidence="1">Uncharacterized protein</fullName>
    </submittedName>
</protein>
<accession>A0AAD5QUD1</accession>
<dbReference type="EMBL" id="JAHQIW010004405">
    <property type="protein sequence ID" value="KAJ1362245.1"/>
    <property type="molecule type" value="Genomic_DNA"/>
</dbReference>
<dbReference type="AlphaFoldDB" id="A0AAD5QUD1"/>